<evidence type="ECO:0000313" key="1">
    <source>
        <dbReference type="EMBL" id="MDX2959297.1"/>
    </source>
</evidence>
<dbReference type="AlphaFoldDB" id="A0AAP6EDU2"/>
<keyword evidence="3" id="KW-1185">Reference proteome</keyword>
<dbReference type="Proteomes" id="UP001272987">
    <property type="component" value="Unassembled WGS sequence"/>
</dbReference>
<evidence type="ECO:0000313" key="2">
    <source>
        <dbReference type="EMBL" id="MDX3017559.1"/>
    </source>
</evidence>
<dbReference type="EMBL" id="JARAWC010000003">
    <property type="protein sequence ID" value="MDX2959297.1"/>
    <property type="molecule type" value="Genomic_DNA"/>
</dbReference>
<dbReference type="EMBL" id="JARAWP010000003">
    <property type="protein sequence ID" value="MDX3017559.1"/>
    <property type="molecule type" value="Genomic_DNA"/>
</dbReference>
<gene>
    <name evidence="1" type="ORF">PV399_06130</name>
    <name evidence="2" type="ORF">PV666_06645</name>
</gene>
<dbReference type="RefSeq" id="WP_010354821.1">
    <property type="nucleotide sequence ID" value="NZ_BCML01000024.1"/>
</dbReference>
<evidence type="ECO:0000313" key="3">
    <source>
        <dbReference type="Proteomes" id="UP001272987"/>
    </source>
</evidence>
<dbReference type="GeneID" id="69806370"/>
<accession>A0AAP6EDU2</accession>
<comment type="caution">
    <text evidence="1">The sequence shown here is derived from an EMBL/GenBank/DDBJ whole genome shotgun (WGS) entry which is preliminary data.</text>
</comment>
<dbReference type="Proteomes" id="UP001282288">
    <property type="component" value="Unassembled WGS sequence"/>
</dbReference>
<organism evidence="1 4">
    <name type="scientific">Streptomyces acidiscabies</name>
    <dbReference type="NCBI Taxonomy" id="42234"/>
    <lineage>
        <taxon>Bacteria</taxon>
        <taxon>Bacillati</taxon>
        <taxon>Actinomycetota</taxon>
        <taxon>Actinomycetes</taxon>
        <taxon>Kitasatosporales</taxon>
        <taxon>Streptomycetaceae</taxon>
        <taxon>Streptomyces</taxon>
    </lineage>
</organism>
<sequence>MADSAVWVAALTGGTAVLAGWVTTLGNVRAARVQAEASAKAQQESRIRELRRDAYLELMRRAHGMSELYWKVGDVRFRPADPERFLTRVQELRVEAREAYDPLMHSVRVISLEGPGGLVGPAQAVLAAATRTNGSLAGISPGEPEAFARFDAAMEAYSASLAAFVEAARDAMNEPL</sequence>
<name>A0AAP6EDU2_9ACTN</name>
<reference evidence="1 3" key="1">
    <citation type="journal article" date="2023" name="Microb. Genom.">
        <title>Mesoterricola silvestris gen. nov., sp. nov., Mesoterricola sediminis sp. nov., Geothrix oryzae sp. nov., Geothrix edaphica sp. nov., Geothrix rubra sp. nov., and Geothrix limicola sp. nov., six novel members of Acidobacteriota isolated from soils.</title>
        <authorList>
            <person name="Weisberg A.J."/>
            <person name="Pearce E."/>
            <person name="Kramer C.G."/>
            <person name="Chang J.H."/>
            <person name="Clarke C.R."/>
        </authorList>
    </citation>
    <scope>NUCLEOTIDE SEQUENCE</scope>
    <source>
        <strain evidence="2 3">NB05-1H</strain>
        <strain evidence="1">NRRL_B-16521</strain>
    </source>
</reference>
<proteinExistence type="predicted"/>
<protein>
    <submittedName>
        <fullName evidence="1">Uncharacterized protein</fullName>
    </submittedName>
</protein>
<evidence type="ECO:0000313" key="4">
    <source>
        <dbReference type="Proteomes" id="UP001282288"/>
    </source>
</evidence>